<dbReference type="AlphaFoldDB" id="A0AB34GH86"/>
<proteinExistence type="predicted"/>
<dbReference type="EMBL" id="JAIQCJ010002233">
    <property type="protein sequence ID" value="KAJ8778994.1"/>
    <property type="molecule type" value="Genomic_DNA"/>
</dbReference>
<evidence type="ECO:0000256" key="1">
    <source>
        <dbReference type="SAM" id="MobiDB-lite"/>
    </source>
</evidence>
<accession>A0AB34GH86</accession>
<sequence>MALQPSESSRNYQRHAVLVMENPLSQIYRVCIWQSPDKRSKWDRSFKALVSSSRGDPQTSSSASSQETDSQLLNQPEEPVSSAPSLPVPEKEPTVTSGPMQRPQLLKVKRKKLRGLFS</sequence>
<comment type="caution">
    <text evidence="2">The sequence shown here is derived from an EMBL/GenBank/DDBJ whole genome shotgun (WGS) entry which is preliminary data.</text>
</comment>
<gene>
    <name evidence="2" type="ORF">J1605_013228</name>
</gene>
<name>A0AB34GH86_ESCRO</name>
<reference evidence="2 3" key="1">
    <citation type="submission" date="2022-11" db="EMBL/GenBank/DDBJ databases">
        <title>Whole genome sequence of Eschrichtius robustus ER-17-0199.</title>
        <authorList>
            <person name="Bruniche-Olsen A."/>
            <person name="Black A.N."/>
            <person name="Fields C.J."/>
            <person name="Walden K."/>
            <person name="Dewoody J.A."/>
        </authorList>
    </citation>
    <scope>NUCLEOTIDE SEQUENCE [LARGE SCALE GENOMIC DNA]</scope>
    <source>
        <strain evidence="2">ER-17-0199</strain>
        <tissue evidence="2">Blubber</tissue>
    </source>
</reference>
<evidence type="ECO:0000313" key="3">
    <source>
        <dbReference type="Proteomes" id="UP001159641"/>
    </source>
</evidence>
<feature type="region of interest" description="Disordered" evidence="1">
    <location>
        <begin position="49"/>
        <end position="118"/>
    </location>
</feature>
<evidence type="ECO:0000313" key="2">
    <source>
        <dbReference type="EMBL" id="KAJ8778994.1"/>
    </source>
</evidence>
<dbReference type="Proteomes" id="UP001159641">
    <property type="component" value="Unassembled WGS sequence"/>
</dbReference>
<keyword evidence="3" id="KW-1185">Reference proteome</keyword>
<protein>
    <submittedName>
        <fullName evidence="2">Uncharacterized protein</fullName>
    </submittedName>
</protein>
<feature type="compositionally biased region" description="Basic residues" evidence="1">
    <location>
        <begin position="107"/>
        <end position="118"/>
    </location>
</feature>
<organism evidence="2 3">
    <name type="scientific">Eschrichtius robustus</name>
    <name type="common">California gray whale</name>
    <name type="synonym">Eschrichtius gibbosus</name>
    <dbReference type="NCBI Taxonomy" id="9764"/>
    <lineage>
        <taxon>Eukaryota</taxon>
        <taxon>Metazoa</taxon>
        <taxon>Chordata</taxon>
        <taxon>Craniata</taxon>
        <taxon>Vertebrata</taxon>
        <taxon>Euteleostomi</taxon>
        <taxon>Mammalia</taxon>
        <taxon>Eutheria</taxon>
        <taxon>Laurasiatheria</taxon>
        <taxon>Artiodactyla</taxon>
        <taxon>Whippomorpha</taxon>
        <taxon>Cetacea</taxon>
        <taxon>Mysticeti</taxon>
        <taxon>Eschrichtiidae</taxon>
        <taxon>Eschrichtius</taxon>
    </lineage>
</organism>
<feature type="compositionally biased region" description="Low complexity" evidence="1">
    <location>
        <begin position="58"/>
        <end position="71"/>
    </location>
</feature>